<feature type="transmembrane region" description="Helical" evidence="12">
    <location>
        <begin position="84"/>
        <end position="105"/>
    </location>
</feature>
<keyword evidence="11 12" id="KW-0472">Membrane</keyword>
<feature type="transmembrane region" description="Helical" evidence="12">
    <location>
        <begin position="308"/>
        <end position="328"/>
    </location>
</feature>
<feature type="transmembrane region" description="Helical" evidence="12">
    <location>
        <begin position="255"/>
        <end position="277"/>
    </location>
</feature>
<evidence type="ECO:0000256" key="6">
    <source>
        <dbReference type="ARBA" id="ARBA00022692"/>
    </source>
</evidence>
<comment type="subcellular location">
    <subcellularLocation>
        <location evidence="1">Cell membrane</location>
        <topology evidence="1">Multi-pass membrane protein</topology>
    </subcellularLocation>
</comment>
<dbReference type="HOGENOM" id="CLU_049294_0_1_11"/>
<dbReference type="AlphaFoldDB" id="C7M391"/>
<dbReference type="PANTHER" id="PTHR43141">
    <property type="entry name" value="CYTOCHROME BD2 SUBUNIT II"/>
    <property type="match status" value="1"/>
</dbReference>
<dbReference type="EC" id="3.1.3.1" evidence="13"/>
<dbReference type="OrthoDB" id="9776710at2"/>
<reference evidence="13 14" key="1">
    <citation type="journal article" date="2009" name="Stand. Genomic Sci.">
        <title>Complete genome sequence of Acidimicrobium ferrooxidans type strain (ICP).</title>
        <authorList>
            <person name="Clum A."/>
            <person name="Nolan M."/>
            <person name="Lang E."/>
            <person name="Glavina Del Rio T."/>
            <person name="Tice H."/>
            <person name="Copeland A."/>
            <person name="Cheng J.F."/>
            <person name="Lucas S."/>
            <person name="Chen F."/>
            <person name="Bruce D."/>
            <person name="Goodwin L."/>
            <person name="Pitluck S."/>
            <person name="Ivanova N."/>
            <person name="Mavrommatis K."/>
            <person name="Mikhailova N."/>
            <person name="Pati A."/>
            <person name="Chen A."/>
            <person name="Palaniappan K."/>
            <person name="Goker M."/>
            <person name="Spring S."/>
            <person name="Land M."/>
            <person name="Hauser L."/>
            <person name="Chang Y.J."/>
            <person name="Jeffries C.C."/>
            <person name="Chain P."/>
            <person name="Bristow J."/>
            <person name="Eisen J.A."/>
            <person name="Markowitz V."/>
            <person name="Hugenholtz P."/>
            <person name="Kyrpides N.C."/>
            <person name="Klenk H.P."/>
            <person name="Lapidus A."/>
        </authorList>
    </citation>
    <scope>NUCLEOTIDE SEQUENCE [LARGE SCALE GENOMIC DNA]</scope>
    <source>
        <strain evidence="14">DSM 10331 / JCM 15462 / NBRC 103882 / ICP</strain>
    </source>
</reference>
<sequence>MHTTGLELFWFILIGVLWAGYFFLEGFDFGVGMLLTLIGRDDLERRAVINTIGATWDGNEVWVIVAGGATFAAFPLWYARMFSAFYLALFILLVALIIRGVAFEYRGKRQSATWRRNWDIVITVGSLVPALLWGVAFGDLIKGIPITANGIFTGSLLSLLQPYALVAGLATLSLFLLHGALFLNLKTTGALKERASALAGRIAPITAVIILAFLAWTWEVARTEHHAGDVPGMIPVSALLLVVAASWLNRERLSGWAFTVTGVAILAITATVFMTLYPDVITSSLSSAASLTIAEAASQPYTLRAMTIVAAIFTPFVLLYQGWSYYIFRRRVSLPHETVPASDQPHEV</sequence>
<dbReference type="GO" id="GO:0070069">
    <property type="term" value="C:cytochrome complex"/>
    <property type="evidence" value="ECO:0007669"/>
    <property type="project" value="TreeGrafter"/>
</dbReference>
<keyword evidence="7" id="KW-0479">Metal-binding</keyword>
<keyword evidence="3" id="KW-0813">Transport</keyword>
<feature type="transmembrane region" description="Helical" evidence="12">
    <location>
        <begin position="12"/>
        <end position="38"/>
    </location>
</feature>
<dbReference type="KEGG" id="afo:Afer_0524"/>
<evidence type="ECO:0000256" key="1">
    <source>
        <dbReference type="ARBA" id="ARBA00004651"/>
    </source>
</evidence>
<evidence type="ECO:0000256" key="11">
    <source>
        <dbReference type="ARBA" id="ARBA00023136"/>
    </source>
</evidence>
<dbReference type="STRING" id="525909.Afer_0524"/>
<dbReference type="Proteomes" id="UP000000771">
    <property type="component" value="Chromosome"/>
</dbReference>
<dbReference type="PIRSF" id="PIRSF000267">
    <property type="entry name" value="Cyt_oxidse_sub2"/>
    <property type="match status" value="1"/>
</dbReference>
<dbReference type="eggNOG" id="COG1294">
    <property type="taxonomic scope" value="Bacteria"/>
</dbReference>
<name>C7M391_ACIFD</name>
<keyword evidence="4" id="KW-1003">Cell membrane</keyword>
<keyword evidence="5" id="KW-0349">Heme</keyword>
<evidence type="ECO:0000313" key="13">
    <source>
        <dbReference type="EMBL" id="ACU53485.1"/>
    </source>
</evidence>
<keyword evidence="10" id="KW-0408">Iron</keyword>
<evidence type="ECO:0000256" key="2">
    <source>
        <dbReference type="ARBA" id="ARBA00007543"/>
    </source>
</evidence>
<feature type="transmembrane region" description="Helical" evidence="12">
    <location>
        <begin position="230"/>
        <end position="248"/>
    </location>
</feature>
<evidence type="ECO:0000256" key="4">
    <source>
        <dbReference type="ARBA" id="ARBA00022475"/>
    </source>
</evidence>
<keyword evidence="14" id="KW-1185">Reference proteome</keyword>
<dbReference type="Pfam" id="PF02322">
    <property type="entry name" value="Cyt_bd_oxida_II"/>
    <property type="match status" value="1"/>
</dbReference>
<dbReference type="PANTHER" id="PTHR43141:SF5">
    <property type="entry name" value="CYTOCHROME BD-I UBIQUINOL OXIDASE SUBUNIT 2"/>
    <property type="match status" value="1"/>
</dbReference>
<keyword evidence="6 12" id="KW-0812">Transmembrane</keyword>
<dbReference type="EMBL" id="CP001631">
    <property type="protein sequence ID" value="ACU53485.1"/>
    <property type="molecule type" value="Genomic_DNA"/>
</dbReference>
<evidence type="ECO:0000256" key="12">
    <source>
        <dbReference type="SAM" id="Phobius"/>
    </source>
</evidence>
<dbReference type="RefSeq" id="WP_015797980.1">
    <property type="nucleotide sequence ID" value="NC_013124.1"/>
</dbReference>
<dbReference type="GO" id="GO:0005886">
    <property type="term" value="C:plasma membrane"/>
    <property type="evidence" value="ECO:0007669"/>
    <property type="project" value="UniProtKB-SubCell"/>
</dbReference>
<evidence type="ECO:0000256" key="10">
    <source>
        <dbReference type="ARBA" id="ARBA00023004"/>
    </source>
</evidence>
<feature type="transmembrane region" description="Helical" evidence="12">
    <location>
        <begin position="197"/>
        <end position="218"/>
    </location>
</feature>
<dbReference type="GO" id="GO:0046872">
    <property type="term" value="F:metal ion binding"/>
    <property type="evidence" value="ECO:0007669"/>
    <property type="project" value="UniProtKB-KW"/>
</dbReference>
<evidence type="ECO:0000256" key="3">
    <source>
        <dbReference type="ARBA" id="ARBA00022448"/>
    </source>
</evidence>
<evidence type="ECO:0000256" key="7">
    <source>
        <dbReference type="ARBA" id="ARBA00022723"/>
    </source>
</evidence>
<gene>
    <name evidence="13" type="ordered locus">Afer_0524</name>
</gene>
<feature type="transmembrane region" description="Helical" evidence="12">
    <location>
        <begin position="163"/>
        <end position="185"/>
    </location>
</feature>
<dbReference type="GO" id="GO:0019646">
    <property type="term" value="P:aerobic electron transport chain"/>
    <property type="evidence" value="ECO:0007669"/>
    <property type="project" value="TreeGrafter"/>
</dbReference>
<evidence type="ECO:0000313" key="14">
    <source>
        <dbReference type="Proteomes" id="UP000000771"/>
    </source>
</evidence>
<dbReference type="GO" id="GO:0004035">
    <property type="term" value="F:alkaline phosphatase activity"/>
    <property type="evidence" value="ECO:0007669"/>
    <property type="project" value="UniProtKB-EC"/>
</dbReference>
<evidence type="ECO:0000256" key="8">
    <source>
        <dbReference type="ARBA" id="ARBA00022982"/>
    </source>
</evidence>
<feature type="transmembrane region" description="Helical" evidence="12">
    <location>
        <begin position="117"/>
        <end position="136"/>
    </location>
</feature>
<dbReference type="GO" id="GO:0009055">
    <property type="term" value="F:electron transfer activity"/>
    <property type="evidence" value="ECO:0007669"/>
    <property type="project" value="TreeGrafter"/>
</dbReference>
<dbReference type="NCBIfam" id="TIGR00203">
    <property type="entry name" value="cydB"/>
    <property type="match status" value="1"/>
</dbReference>
<proteinExistence type="inferred from homology"/>
<dbReference type="InterPro" id="IPR003317">
    <property type="entry name" value="Cyt-d_oxidase_su2"/>
</dbReference>
<evidence type="ECO:0000256" key="5">
    <source>
        <dbReference type="ARBA" id="ARBA00022617"/>
    </source>
</evidence>
<dbReference type="GO" id="GO:0016682">
    <property type="term" value="F:oxidoreductase activity, acting on diphenols and related substances as donors, oxygen as acceptor"/>
    <property type="evidence" value="ECO:0007669"/>
    <property type="project" value="TreeGrafter"/>
</dbReference>
<evidence type="ECO:0000256" key="9">
    <source>
        <dbReference type="ARBA" id="ARBA00022989"/>
    </source>
</evidence>
<protein>
    <submittedName>
        <fullName evidence="13">Cytochrome d ubiquinol oxidase, subunit II</fullName>
        <ecNumber evidence="13">3.1.3.1</ecNumber>
    </submittedName>
</protein>
<comment type="similarity">
    <text evidence="2">Belongs to the cytochrome ubiquinol oxidase subunit 2 family.</text>
</comment>
<accession>C7M391</accession>
<organism evidence="13 14">
    <name type="scientific">Acidimicrobium ferrooxidans (strain DSM 10331 / JCM 15462 / NBRC 103882 / ICP)</name>
    <dbReference type="NCBI Taxonomy" id="525909"/>
    <lineage>
        <taxon>Bacteria</taxon>
        <taxon>Bacillati</taxon>
        <taxon>Actinomycetota</taxon>
        <taxon>Acidimicrobiia</taxon>
        <taxon>Acidimicrobiales</taxon>
        <taxon>Acidimicrobiaceae</taxon>
        <taxon>Acidimicrobium</taxon>
    </lineage>
</organism>
<keyword evidence="13" id="KW-0378">Hydrolase</keyword>
<keyword evidence="9 12" id="KW-1133">Transmembrane helix</keyword>
<keyword evidence="8" id="KW-0249">Electron transport</keyword>